<dbReference type="InterPro" id="IPR009704">
    <property type="entry name" value="EURL_prot"/>
</dbReference>
<keyword evidence="2" id="KW-1185">Reference proteome</keyword>
<comment type="caution">
    <text evidence="1">The sequence shown here is derived from an EMBL/GenBank/DDBJ whole genome shotgun (WGS) entry which is preliminary data.</text>
</comment>
<dbReference type="PANTHER" id="PTHR15961">
    <property type="entry name" value="PROTEIN EURL HOMOLOG"/>
    <property type="match status" value="1"/>
</dbReference>
<dbReference type="EMBL" id="JAMKFB020000010">
    <property type="protein sequence ID" value="KAL0182867.1"/>
    <property type="molecule type" value="Genomic_DNA"/>
</dbReference>
<name>A0ABD0Q9J7_CIRMR</name>
<feature type="non-terminal residue" evidence="1">
    <location>
        <position position="1"/>
    </location>
</feature>
<protein>
    <submittedName>
        <fullName evidence="1">Uncharacterized protein</fullName>
    </submittedName>
</protein>
<sequence>VFEELSVAVQEKDSLSSELHVRHIAIEQLFKNCAKLPWLQIGRAGVKASNNPV</sequence>
<reference evidence="1 2" key="1">
    <citation type="submission" date="2024-05" db="EMBL/GenBank/DDBJ databases">
        <title>Genome sequencing and assembly of Indian major carp, Cirrhinus mrigala (Hamilton, 1822).</title>
        <authorList>
            <person name="Mohindra V."/>
            <person name="Chowdhury L.M."/>
            <person name="Lal K."/>
            <person name="Jena J.K."/>
        </authorList>
    </citation>
    <scope>NUCLEOTIDE SEQUENCE [LARGE SCALE GENOMIC DNA]</scope>
    <source>
        <strain evidence="1">CM1030</strain>
        <tissue evidence="1">Blood</tissue>
    </source>
</reference>
<proteinExistence type="predicted"/>
<feature type="non-terminal residue" evidence="1">
    <location>
        <position position="53"/>
    </location>
</feature>
<evidence type="ECO:0000313" key="1">
    <source>
        <dbReference type="EMBL" id="KAL0182867.1"/>
    </source>
</evidence>
<organism evidence="1 2">
    <name type="scientific">Cirrhinus mrigala</name>
    <name type="common">Mrigala</name>
    <dbReference type="NCBI Taxonomy" id="683832"/>
    <lineage>
        <taxon>Eukaryota</taxon>
        <taxon>Metazoa</taxon>
        <taxon>Chordata</taxon>
        <taxon>Craniata</taxon>
        <taxon>Vertebrata</taxon>
        <taxon>Euteleostomi</taxon>
        <taxon>Actinopterygii</taxon>
        <taxon>Neopterygii</taxon>
        <taxon>Teleostei</taxon>
        <taxon>Ostariophysi</taxon>
        <taxon>Cypriniformes</taxon>
        <taxon>Cyprinidae</taxon>
        <taxon>Labeoninae</taxon>
        <taxon>Labeonini</taxon>
        <taxon>Cirrhinus</taxon>
    </lineage>
</organism>
<gene>
    <name evidence="1" type="ORF">M9458_022242</name>
</gene>
<dbReference type="Pfam" id="PF06937">
    <property type="entry name" value="EURL"/>
    <property type="match status" value="1"/>
</dbReference>
<accession>A0ABD0Q9J7</accession>
<dbReference type="AlphaFoldDB" id="A0ABD0Q9J7"/>
<dbReference type="PANTHER" id="PTHR15961:SF3">
    <property type="entry name" value="PROTEIN EURL HOMOLOG"/>
    <property type="match status" value="1"/>
</dbReference>
<evidence type="ECO:0000313" key="2">
    <source>
        <dbReference type="Proteomes" id="UP001529510"/>
    </source>
</evidence>
<dbReference type="Proteomes" id="UP001529510">
    <property type="component" value="Unassembled WGS sequence"/>
</dbReference>